<dbReference type="EMBL" id="SSTD01005249">
    <property type="protein sequence ID" value="TYK22012.1"/>
    <property type="molecule type" value="Genomic_DNA"/>
</dbReference>
<comment type="caution">
    <text evidence="2">The sequence shown here is derived from an EMBL/GenBank/DDBJ whole genome shotgun (WGS) entry which is preliminary data.</text>
</comment>
<gene>
    <name evidence="2" type="ORF">E5676_scaffold482G00520</name>
    <name evidence="1" type="ORF">E6C27_scaffold269G00330</name>
</gene>
<accession>A0A5D3DEI4</accession>
<proteinExistence type="predicted"/>
<dbReference type="AlphaFoldDB" id="A0A5D3DEI4"/>
<evidence type="ECO:0000313" key="3">
    <source>
        <dbReference type="Proteomes" id="UP000321393"/>
    </source>
</evidence>
<sequence length="179" mass="20055">MMAFKILGCNIYASTIVSRIKLMKRMFHALAEMRGPTCSGFGWNDEQKCIVAEKESHSTTKDLLNKSFPHYDELSYVFGKDRATEGQAESFANVGSNDLTGYDAFVADAATDTDFPTMYSQGLNMSPDNLMGTRTARVSERRNVSSRSKQKRAGHVAHNEDIVRTAIEYENEQLNHIAE</sequence>
<dbReference type="Proteomes" id="UP000321393">
    <property type="component" value="Unassembled WGS sequence"/>
</dbReference>
<name>A0A5D3DEI4_CUCMM</name>
<dbReference type="OrthoDB" id="910206at2759"/>
<organism evidence="2 4">
    <name type="scientific">Cucumis melo var. makuwa</name>
    <name type="common">Oriental melon</name>
    <dbReference type="NCBI Taxonomy" id="1194695"/>
    <lineage>
        <taxon>Eukaryota</taxon>
        <taxon>Viridiplantae</taxon>
        <taxon>Streptophyta</taxon>
        <taxon>Embryophyta</taxon>
        <taxon>Tracheophyta</taxon>
        <taxon>Spermatophyta</taxon>
        <taxon>Magnoliopsida</taxon>
        <taxon>eudicotyledons</taxon>
        <taxon>Gunneridae</taxon>
        <taxon>Pentapetalae</taxon>
        <taxon>rosids</taxon>
        <taxon>fabids</taxon>
        <taxon>Cucurbitales</taxon>
        <taxon>Cucurbitaceae</taxon>
        <taxon>Benincaseae</taxon>
        <taxon>Cucumis</taxon>
    </lineage>
</organism>
<dbReference type="EMBL" id="SSTE01020983">
    <property type="protein sequence ID" value="KAA0032956.1"/>
    <property type="molecule type" value="Genomic_DNA"/>
</dbReference>
<dbReference type="PANTHER" id="PTHR46250:SF18">
    <property type="entry name" value="MYB_SANT-LIKE DOMAIN-CONTAINING PROTEIN"/>
    <property type="match status" value="1"/>
</dbReference>
<dbReference type="Proteomes" id="UP000321947">
    <property type="component" value="Unassembled WGS sequence"/>
</dbReference>
<evidence type="ECO:0000313" key="2">
    <source>
        <dbReference type="EMBL" id="TYK22012.1"/>
    </source>
</evidence>
<protein>
    <submittedName>
        <fullName evidence="2">Retrotransposon protein</fullName>
    </submittedName>
</protein>
<reference evidence="3 4" key="1">
    <citation type="submission" date="2019-08" db="EMBL/GenBank/DDBJ databases">
        <title>Draft genome sequences of two oriental melons (Cucumis melo L. var makuwa).</title>
        <authorList>
            <person name="Kwon S.-Y."/>
        </authorList>
    </citation>
    <scope>NUCLEOTIDE SEQUENCE [LARGE SCALE GENOMIC DNA]</scope>
    <source>
        <strain evidence="4">cv. Chang Bougi</strain>
        <strain evidence="3">cv. SW 3</strain>
        <tissue evidence="2">Leaf</tissue>
    </source>
</reference>
<dbReference type="PANTHER" id="PTHR46250">
    <property type="entry name" value="MYB/SANT-LIKE DNA-BINDING DOMAIN PROTEIN-RELATED"/>
    <property type="match status" value="1"/>
</dbReference>
<evidence type="ECO:0000313" key="4">
    <source>
        <dbReference type="Proteomes" id="UP000321947"/>
    </source>
</evidence>
<evidence type="ECO:0000313" key="1">
    <source>
        <dbReference type="EMBL" id="KAA0032956.1"/>
    </source>
</evidence>